<reference evidence="2 3" key="1">
    <citation type="journal article" date="2018" name="Front. Plant Sci.">
        <title>Red Clover (Trifolium pratense) and Zigzag Clover (T. medium) - A Picture of Genomic Similarities and Differences.</title>
        <authorList>
            <person name="Dluhosova J."/>
            <person name="Istvanek J."/>
            <person name="Nedelnik J."/>
            <person name="Repkova J."/>
        </authorList>
    </citation>
    <scope>NUCLEOTIDE SEQUENCE [LARGE SCALE GENOMIC DNA]</scope>
    <source>
        <strain evidence="3">cv. 10/8</strain>
        <tissue evidence="2">Leaf</tissue>
    </source>
</reference>
<keyword evidence="3" id="KW-1185">Reference proteome</keyword>
<feature type="region of interest" description="Disordered" evidence="1">
    <location>
        <begin position="1"/>
        <end position="59"/>
    </location>
</feature>
<feature type="non-terminal residue" evidence="2">
    <location>
        <position position="59"/>
    </location>
</feature>
<proteinExistence type="predicted"/>
<name>A0A392W7H0_9FABA</name>
<comment type="caution">
    <text evidence="2">The sequence shown here is derived from an EMBL/GenBank/DDBJ whole genome shotgun (WGS) entry which is preliminary data.</text>
</comment>
<evidence type="ECO:0000313" key="2">
    <source>
        <dbReference type="EMBL" id="MCI96246.1"/>
    </source>
</evidence>
<protein>
    <submittedName>
        <fullName evidence="2">Uncharacterized protein</fullName>
    </submittedName>
</protein>
<dbReference type="AlphaFoldDB" id="A0A392W7H0"/>
<accession>A0A392W7H0</accession>
<evidence type="ECO:0000313" key="3">
    <source>
        <dbReference type="Proteomes" id="UP000265520"/>
    </source>
</evidence>
<sequence length="59" mass="6462">MDQTTYSKVLKTPAPTPQTHERDDDGLDEQLDITSDHTVCPAKPTLELKTPPGFQKGAP</sequence>
<evidence type="ECO:0000256" key="1">
    <source>
        <dbReference type="SAM" id="MobiDB-lite"/>
    </source>
</evidence>
<dbReference type="Proteomes" id="UP000265520">
    <property type="component" value="Unassembled WGS sequence"/>
</dbReference>
<organism evidence="2 3">
    <name type="scientific">Trifolium medium</name>
    <dbReference type="NCBI Taxonomy" id="97028"/>
    <lineage>
        <taxon>Eukaryota</taxon>
        <taxon>Viridiplantae</taxon>
        <taxon>Streptophyta</taxon>
        <taxon>Embryophyta</taxon>
        <taxon>Tracheophyta</taxon>
        <taxon>Spermatophyta</taxon>
        <taxon>Magnoliopsida</taxon>
        <taxon>eudicotyledons</taxon>
        <taxon>Gunneridae</taxon>
        <taxon>Pentapetalae</taxon>
        <taxon>rosids</taxon>
        <taxon>fabids</taxon>
        <taxon>Fabales</taxon>
        <taxon>Fabaceae</taxon>
        <taxon>Papilionoideae</taxon>
        <taxon>50 kb inversion clade</taxon>
        <taxon>NPAAA clade</taxon>
        <taxon>Hologalegina</taxon>
        <taxon>IRL clade</taxon>
        <taxon>Trifolieae</taxon>
        <taxon>Trifolium</taxon>
    </lineage>
</organism>
<dbReference type="EMBL" id="LXQA011409310">
    <property type="protein sequence ID" value="MCI96246.1"/>
    <property type="molecule type" value="Genomic_DNA"/>
</dbReference>